<evidence type="ECO:0000313" key="3">
    <source>
        <dbReference type="Proteomes" id="UP000316253"/>
    </source>
</evidence>
<comment type="caution">
    <text evidence="2">The sequence shown here is derived from an EMBL/GenBank/DDBJ whole genome shotgun (WGS) entry which is preliminary data.</text>
</comment>
<sequence length="72" mass="7941">MIALGVYLIALFFIGLGSAIVTYHILRYRDANDISLLVLVIYYGLIVLILIATTSLYDWPTLFNGLASGQGF</sequence>
<protein>
    <submittedName>
        <fullName evidence="2">Uncharacterized protein</fullName>
    </submittedName>
</protein>
<keyword evidence="1" id="KW-1133">Transmembrane helix</keyword>
<feature type="transmembrane region" description="Helical" evidence="1">
    <location>
        <begin position="38"/>
        <end position="57"/>
    </location>
</feature>
<evidence type="ECO:0000256" key="1">
    <source>
        <dbReference type="SAM" id="Phobius"/>
    </source>
</evidence>
<gene>
    <name evidence="2" type="ORF">CEO22_678</name>
</gene>
<feature type="transmembrane region" description="Helical" evidence="1">
    <location>
        <begin position="6"/>
        <end position="26"/>
    </location>
</feature>
<proteinExistence type="predicted"/>
<name>A0A554J967_9BACT</name>
<dbReference type="EMBL" id="VMFD01000080">
    <property type="protein sequence ID" value="TSC64868.1"/>
    <property type="molecule type" value="Genomic_DNA"/>
</dbReference>
<dbReference type="AlphaFoldDB" id="A0A554J967"/>
<keyword evidence="1" id="KW-0812">Transmembrane</keyword>
<accession>A0A554J967</accession>
<evidence type="ECO:0000313" key="2">
    <source>
        <dbReference type="EMBL" id="TSC64868.1"/>
    </source>
</evidence>
<reference evidence="2 3" key="1">
    <citation type="submission" date="2017-08" db="EMBL/GenBank/DDBJ databases">
        <title>Mechanisms for carbon and nitrogen cycling indicate functional differentiation within the Candidate Phyla Radiation.</title>
        <authorList>
            <person name="Danczak R.E."/>
            <person name="Johnston M.D."/>
            <person name="Kenah C."/>
            <person name="Slattery M."/>
            <person name="Wrighton K.C."/>
            <person name="Wilkins M.J."/>
        </authorList>
    </citation>
    <scope>NUCLEOTIDE SEQUENCE [LARGE SCALE GENOMIC DNA]</scope>
    <source>
        <strain evidence="2">Gr01-1014_85</strain>
    </source>
</reference>
<organism evidence="2 3">
    <name type="scientific">Candidatus Berkelbacteria bacterium Gr01-1014_85</name>
    <dbReference type="NCBI Taxonomy" id="2017150"/>
    <lineage>
        <taxon>Bacteria</taxon>
        <taxon>Candidatus Berkelbacteria</taxon>
    </lineage>
</organism>
<dbReference type="Proteomes" id="UP000316253">
    <property type="component" value="Unassembled WGS sequence"/>
</dbReference>
<keyword evidence="1" id="KW-0472">Membrane</keyword>